<feature type="region of interest" description="Disordered" evidence="1">
    <location>
        <begin position="124"/>
        <end position="147"/>
    </location>
</feature>
<keyword evidence="4" id="KW-1185">Reference proteome</keyword>
<protein>
    <submittedName>
        <fullName evidence="3">Uncharacterized protein</fullName>
    </submittedName>
</protein>
<feature type="chain" id="PRO_5011439873" evidence="2">
    <location>
        <begin position="20"/>
        <end position="147"/>
    </location>
</feature>
<evidence type="ECO:0000256" key="2">
    <source>
        <dbReference type="SAM" id="SignalP"/>
    </source>
</evidence>
<keyword evidence="2" id="KW-0732">Signal</keyword>
<reference evidence="3 4" key="1">
    <citation type="submission" date="2016-10" db="EMBL/GenBank/DDBJ databases">
        <authorList>
            <person name="de Groot N.N."/>
        </authorList>
    </citation>
    <scope>NUCLEOTIDE SEQUENCE [LARGE SCALE GENOMIC DNA]</scope>
    <source>
        <strain evidence="3 4">DSM 14858</strain>
    </source>
</reference>
<dbReference type="AlphaFoldDB" id="A0A1H7IIY7"/>
<sequence>MKVLILALIGASTIATAVAAEKVSGNNYMLADVKAWPTGETTGYWMSSTKGVRVSDDPDALPEPTECNGAGYWDANGDWGEGICRYGDATDFVLSSYKVEKGAKTGVWEILQAGGKYEGLTGSGTFESTRGQRGASVSAWEGEVSMP</sequence>
<evidence type="ECO:0000313" key="3">
    <source>
        <dbReference type="EMBL" id="SEK62439.1"/>
    </source>
</evidence>
<accession>A0A1H7IIY7</accession>
<dbReference type="OrthoDB" id="7705803at2"/>
<organism evidence="3 4">
    <name type="scientific">Jannaschia helgolandensis</name>
    <dbReference type="NCBI Taxonomy" id="188906"/>
    <lineage>
        <taxon>Bacteria</taxon>
        <taxon>Pseudomonadati</taxon>
        <taxon>Pseudomonadota</taxon>
        <taxon>Alphaproteobacteria</taxon>
        <taxon>Rhodobacterales</taxon>
        <taxon>Roseobacteraceae</taxon>
        <taxon>Jannaschia</taxon>
    </lineage>
</organism>
<dbReference type="Proteomes" id="UP000199283">
    <property type="component" value="Unassembled WGS sequence"/>
</dbReference>
<proteinExistence type="predicted"/>
<gene>
    <name evidence="3" type="ORF">SAMN04488526_1064</name>
</gene>
<dbReference type="RefSeq" id="WP_092760396.1">
    <property type="nucleotide sequence ID" value="NZ_FNZQ01000001.1"/>
</dbReference>
<name>A0A1H7IIY7_9RHOB</name>
<evidence type="ECO:0000256" key="1">
    <source>
        <dbReference type="SAM" id="MobiDB-lite"/>
    </source>
</evidence>
<feature type="signal peptide" evidence="2">
    <location>
        <begin position="1"/>
        <end position="19"/>
    </location>
</feature>
<evidence type="ECO:0000313" key="4">
    <source>
        <dbReference type="Proteomes" id="UP000199283"/>
    </source>
</evidence>
<dbReference type="EMBL" id="FNZQ01000001">
    <property type="protein sequence ID" value="SEK62439.1"/>
    <property type="molecule type" value="Genomic_DNA"/>
</dbReference>